<gene>
    <name evidence="1" type="ORF">BDV33DRAFT_139117</name>
</gene>
<accession>A0A5N6EKD0</accession>
<protein>
    <submittedName>
        <fullName evidence="1">Uncharacterized protein</fullName>
    </submittedName>
</protein>
<reference evidence="1 2" key="1">
    <citation type="submission" date="2019-04" db="EMBL/GenBank/DDBJ databases">
        <title>Fungal friends and foes A comparative genomics study of 23 Aspergillus species from section Flavi.</title>
        <authorList>
            <consortium name="DOE Joint Genome Institute"/>
            <person name="Kjaerbolling I."/>
            <person name="Vesth T.C."/>
            <person name="Frisvad J.C."/>
            <person name="Nybo J.L."/>
            <person name="Theobald S."/>
            <person name="Kildgaard S."/>
            <person name="Petersen T.I."/>
            <person name="Kuo A."/>
            <person name="Sato A."/>
            <person name="Lyhne E.K."/>
            <person name="Kogle M.E."/>
            <person name="Wiebenga A."/>
            <person name="Kun R.S."/>
            <person name="Lubbers R.J."/>
            <person name="Makela M.R."/>
            <person name="Barry K."/>
            <person name="Chovatia M."/>
            <person name="Clum A."/>
            <person name="Daum C."/>
            <person name="Haridas S."/>
            <person name="He G."/>
            <person name="LaButti K."/>
            <person name="Lipzen A."/>
            <person name="Mondo S."/>
            <person name="Pangilinan J."/>
            <person name="Riley R."/>
            <person name="Salamov A."/>
            <person name="Simmons B.A."/>
            <person name="Magnuson J.K."/>
            <person name="Henrissat B."/>
            <person name="Mortensen U.H."/>
            <person name="Larsen T.O."/>
            <person name="De vries R.P."/>
            <person name="Grigoriev I.V."/>
            <person name="Machida M."/>
            <person name="Baker S.E."/>
            <person name="Andersen M.R."/>
        </authorList>
    </citation>
    <scope>NUCLEOTIDE SEQUENCE [LARGE SCALE GENOMIC DNA]</scope>
    <source>
        <strain evidence="1 2">CBS 126849</strain>
    </source>
</reference>
<keyword evidence="2" id="KW-1185">Reference proteome</keyword>
<proteinExistence type="predicted"/>
<name>A0A5N6EKD0_9EURO</name>
<evidence type="ECO:0000313" key="2">
    <source>
        <dbReference type="Proteomes" id="UP000326799"/>
    </source>
</evidence>
<dbReference type="Proteomes" id="UP000326799">
    <property type="component" value="Unassembled WGS sequence"/>
</dbReference>
<sequence length="69" mass="8127">MADGLKRHSYININPLLYGCVTTLNSAYLYRMRAYFDYKVQDYMVLVKGLQIKLESYRAYAQYDVDSGR</sequence>
<organism evidence="1 2">
    <name type="scientific">Aspergillus novoparasiticus</name>
    <dbReference type="NCBI Taxonomy" id="986946"/>
    <lineage>
        <taxon>Eukaryota</taxon>
        <taxon>Fungi</taxon>
        <taxon>Dikarya</taxon>
        <taxon>Ascomycota</taxon>
        <taxon>Pezizomycotina</taxon>
        <taxon>Eurotiomycetes</taxon>
        <taxon>Eurotiomycetidae</taxon>
        <taxon>Eurotiales</taxon>
        <taxon>Aspergillaceae</taxon>
        <taxon>Aspergillus</taxon>
        <taxon>Aspergillus subgen. Circumdati</taxon>
    </lineage>
</organism>
<dbReference type="PROSITE" id="PS51257">
    <property type="entry name" value="PROKAR_LIPOPROTEIN"/>
    <property type="match status" value="1"/>
</dbReference>
<dbReference type="EMBL" id="ML733463">
    <property type="protein sequence ID" value="KAB8217485.1"/>
    <property type="molecule type" value="Genomic_DNA"/>
</dbReference>
<evidence type="ECO:0000313" key="1">
    <source>
        <dbReference type="EMBL" id="KAB8217485.1"/>
    </source>
</evidence>
<dbReference type="AlphaFoldDB" id="A0A5N6EKD0"/>